<dbReference type="Proteomes" id="UP000828941">
    <property type="component" value="Chromosome 2"/>
</dbReference>
<comment type="caution">
    <text evidence="1">The sequence shown here is derived from an EMBL/GenBank/DDBJ whole genome shotgun (WGS) entry which is preliminary data.</text>
</comment>
<name>A0ACB9Q694_BAUVA</name>
<organism evidence="1 2">
    <name type="scientific">Bauhinia variegata</name>
    <name type="common">Purple orchid tree</name>
    <name type="synonym">Phanera variegata</name>
    <dbReference type="NCBI Taxonomy" id="167791"/>
    <lineage>
        <taxon>Eukaryota</taxon>
        <taxon>Viridiplantae</taxon>
        <taxon>Streptophyta</taxon>
        <taxon>Embryophyta</taxon>
        <taxon>Tracheophyta</taxon>
        <taxon>Spermatophyta</taxon>
        <taxon>Magnoliopsida</taxon>
        <taxon>eudicotyledons</taxon>
        <taxon>Gunneridae</taxon>
        <taxon>Pentapetalae</taxon>
        <taxon>rosids</taxon>
        <taxon>fabids</taxon>
        <taxon>Fabales</taxon>
        <taxon>Fabaceae</taxon>
        <taxon>Cercidoideae</taxon>
        <taxon>Cercideae</taxon>
        <taxon>Bauhiniinae</taxon>
        <taxon>Bauhinia</taxon>
    </lineage>
</organism>
<evidence type="ECO:0000313" key="1">
    <source>
        <dbReference type="EMBL" id="KAI4355624.1"/>
    </source>
</evidence>
<evidence type="ECO:0000313" key="2">
    <source>
        <dbReference type="Proteomes" id="UP000828941"/>
    </source>
</evidence>
<gene>
    <name evidence="1" type="ORF">L6164_004378</name>
</gene>
<reference evidence="1 2" key="1">
    <citation type="journal article" date="2022" name="DNA Res.">
        <title>Chromosomal-level genome assembly of the orchid tree Bauhinia variegata (Leguminosae; Cercidoideae) supports the allotetraploid origin hypothesis of Bauhinia.</title>
        <authorList>
            <person name="Zhong Y."/>
            <person name="Chen Y."/>
            <person name="Zheng D."/>
            <person name="Pang J."/>
            <person name="Liu Y."/>
            <person name="Luo S."/>
            <person name="Meng S."/>
            <person name="Qian L."/>
            <person name="Wei D."/>
            <person name="Dai S."/>
            <person name="Zhou R."/>
        </authorList>
    </citation>
    <scope>NUCLEOTIDE SEQUENCE [LARGE SCALE GENOMIC DNA]</scope>
    <source>
        <strain evidence="1">BV-YZ2020</strain>
    </source>
</reference>
<dbReference type="EMBL" id="CM039427">
    <property type="protein sequence ID" value="KAI4355624.1"/>
    <property type="molecule type" value="Genomic_DNA"/>
</dbReference>
<sequence length="1547" mass="172660">MASIIANLSPPFLVRGRKSFLGNFQSSPVGLNTEKQNRVGFVVKASGESSESSTSITVVKPTRLKMAWFSGKNSWGNFPDLAGAVNKLQESVKSIEKNFDSALGFEEKSESSNEAAGSWPTAMERKTLFNPVMAFMGNKIEERTEESYGKLEASQQESETETSRETAKSPDDLPIDEGKEGFEGQKVADTEAEENTAQDENVVLKVEENNEHLESADGTAMINSDHEKIEDRLPFVPVESPESTVQNVESSVSGDSAENETSEVVTKESPVSVQAKLVNPGEDQVEVTMSEPGDSHGVTDVQENFEMKTEEESWQVEDSVQIVSPAQPEPSSDSECRDVVKPYILNSVATEEANSAGQSYNERMSNDSPSNESSEVVSELDLHERDATVKENEGDQEDVETDIKELPLSSVKNMPDSEYVLELERAKMEVKMMETALQGAARQAQAKADEIAKLMNENEQLKAVIEDLKRKSNEAEVESLREEYHQRVATLERKVYALTKERDTLRREQSKKSDAAALLKEKDEIINQVMAEGEELSKKQAAQESTIRKLRAQIRELEEEKKGLTTKLQVEENKVESIKRDKTATEKLLQETMEKHQTELAAQKEYYSNALVAAKEAEALAEARANNEARSELESRLREAEERESMLVQALEELRQTLSRKEQQAVFKEDMLRRDIDDLQKRYQASERRCEELITQVPESTRPLLRQIEAMQETNARRAEAWAAVERTLNSRLQESEAKAAAAEERERSMNERLSQTLSRINVLEAQISCLRAEQTQLSKSLEKERQRAAENRQEYLAAKEEADTQEGRVKQLEEEIRELRQKHKQDLQESLVHRELLEQEIEREKAARLDLERTARVHSTPLPDQTPRVKQNSAFENGNLSRKVSSASSLGSMEESYFLQASLDSSDSFSEKRNTGEPIMSPYYLRSMTPSAFEAALRQKEGELSSYMSRLASMESIRDSLAEELVKMTAQCEKLRTEAATLPGLRAELEALRRRHSAALELMGERDEELEELRADIMDMKDMYKEQVDLLVNKIQILSSSMSTTEQRYLIESVRRYSLASFREGLYRFAMRGRHNDPYKRAGSRDHILAYDTEENLASARLLNSKPPWRRSLRHVLVASLSSFLFGYHLGVVNETLESISLDLGFSGNTIAEGGAFVGSLFSGYIADGVGRRRGFQLCALPMIIGASMSATTKSLWNMLLGRIFVGTGMGLGPPIAALYVAEVSPPSVRGTFGSLTQIATSLGLMSALFIGFPAKEIVGWWRICFWVSAIPAAILALSMEFCAESPHWLFKRERGAEAEAEFEKLWGGIHVKSAMVELSKSDRGDESDTVKLSELIYGRHFKVVFIGSTLFAFQQLSGINAVFYFSSTVFKSFGVPLNLANTCVGICNLFGSVIAMILMDKLGRKVLLLGSFLGMAVSMGLQVIAASSFASGSAAMYLSVGGMLLFVLTFSLGAGPVPSLLLSEILPGRIRAKAMAICMAVHWIINFFVGLLFLRLLEQMGAKFLYTIFGSFCLVAVLFVNKNVVETKGKSLQEIEIALLPQEAK</sequence>
<keyword evidence="2" id="KW-1185">Reference proteome</keyword>
<protein>
    <submittedName>
        <fullName evidence="1">Uncharacterized protein</fullName>
    </submittedName>
</protein>
<accession>A0ACB9Q694</accession>
<proteinExistence type="predicted"/>